<dbReference type="EMBL" id="BMZE01000001">
    <property type="protein sequence ID" value="GHA15806.1"/>
    <property type="molecule type" value="Genomic_DNA"/>
</dbReference>
<accession>A0A918VQ16</accession>
<dbReference type="RefSeq" id="WP_189423665.1">
    <property type="nucleotide sequence ID" value="NZ_BMZE01000001.1"/>
</dbReference>
<sequence>MHLLNPAMPVLQGKLTADQGFGALGVRHIAAPADYGMSEACDAAIQPSFLPEA</sequence>
<evidence type="ECO:0000313" key="2">
    <source>
        <dbReference type="Proteomes" id="UP000646579"/>
    </source>
</evidence>
<gene>
    <name evidence="1" type="ORF">GCM10007989_08280</name>
</gene>
<organism evidence="1 2">
    <name type="scientific">Devosia pacifica</name>
    <dbReference type="NCBI Taxonomy" id="1335967"/>
    <lineage>
        <taxon>Bacteria</taxon>
        <taxon>Pseudomonadati</taxon>
        <taxon>Pseudomonadota</taxon>
        <taxon>Alphaproteobacteria</taxon>
        <taxon>Hyphomicrobiales</taxon>
        <taxon>Devosiaceae</taxon>
        <taxon>Devosia</taxon>
    </lineage>
</organism>
<proteinExistence type="predicted"/>
<comment type="caution">
    <text evidence="1">The sequence shown here is derived from an EMBL/GenBank/DDBJ whole genome shotgun (WGS) entry which is preliminary data.</text>
</comment>
<keyword evidence="2" id="KW-1185">Reference proteome</keyword>
<reference evidence="1" key="2">
    <citation type="submission" date="2020-09" db="EMBL/GenBank/DDBJ databases">
        <authorList>
            <person name="Sun Q."/>
            <person name="Kim S."/>
        </authorList>
    </citation>
    <scope>NUCLEOTIDE SEQUENCE</scope>
    <source>
        <strain evidence="1">KCTC 32437</strain>
    </source>
</reference>
<evidence type="ECO:0000313" key="1">
    <source>
        <dbReference type="EMBL" id="GHA15806.1"/>
    </source>
</evidence>
<name>A0A918VQ16_9HYPH</name>
<protein>
    <submittedName>
        <fullName evidence="1">Uncharacterized protein</fullName>
    </submittedName>
</protein>
<dbReference type="AlphaFoldDB" id="A0A918VQ16"/>
<dbReference type="Proteomes" id="UP000646579">
    <property type="component" value="Unassembled WGS sequence"/>
</dbReference>
<reference evidence="1" key="1">
    <citation type="journal article" date="2014" name="Int. J. Syst. Evol. Microbiol.">
        <title>Complete genome sequence of Corynebacterium casei LMG S-19264T (=DSM 44701T), isolated from a smear-ripened cheese.</title>
        <authorList>
            <consortium name="US DOE Joint Genome Institute (JGI-PGF)"/>
            <person name="Walter F."/>
            <person name="Albersmeier A."/>
            <person name="Kalinowski J."/>
            <person name="Ruckert C."/>
        </authorList>
    </citation>
    <scope>NUCLEOTIDE SEQUENCE</scope>
    <source>
        <strain evidence="1">KCTC 32437</strain>
    </source>
</reference>